<proteinExistence type="predicted"/>
<comment type="caution">
    <text evidence="1">The sequence shown here is derived from an EMBL/GenBank/DDBJ whole genome shotgun (WGS) entry which is preliminary data.</text>
</comment>
<dbReference type="RefSeq" id="WP_191955970.1">
    <property type="nucleotide sequence ID" value="NZ_JACYNJ010000007.1"/>
</dbReference>
<dbReference type="Proteomes" id="UP000610293">
    <property type="component" value="Unassembled WGS sequence"/>
</dbReference>
<accession>A0AAE2PYT2</accession>
<protein>
    <submittedName>
        <fullName evidence="1">Uncharacterized protein</fullName>
    </submittedName>
</protein>
<evidence type="ECO:0000313" key="2">
    <source>
        <dbReference type="Proteomes" id="UP000610293"/>
    </source>
</evidence>
<gene>
    <name evidence="1" type="ORF">IFU03_12185</name>
</gene>
<reference evidence="1" key="1">
    <citation type="journal article" date="2020" name="FEMS Microbiol. Ecol.">
        <title>Temporal dynamics of bacterial communities during seed development and maturation.</title>
        <authorList>
            <person name="Chesneau G."/>
            <person name="Torres-Cortes G."/>
            <person name="Briand M."/>
            <person name="Darrasse A."/>
            <person name="Preveaux A."/>
            <person name="Marais C."/>
            <person name="Jacques M.A."/>
            <person name="Shade A."/>
            <person name="Barret M."/>
        </authorList>
    </citation>
    <scope>NUCLEOTIDE SEQUENCE</scope>
    <source>
        <strain evidence="1">CFBP13533</strain>
    </source>
</reference>
<organism evidence="1 2">
    <name type="scientific">Pseudomonas fluorescens</name>
    <dbReference type="NCBI Taxonomy" id="294"/>
    <lineage>
        <taxon>Bacteria</taxon>
        <taxon>Pseudomonadati</taxon>
        <taxon>Pseudomonadota</taxon>
        <taxon>Gammaproteobacteria</taxon>
        <taxon>Pseudomonadales</taxon>
        <taxon>Pseudomonadaceae</taxon>
        <taxon>Pseudomonas</taxon>
    </lineage>
</organism>
<name>A0AAE2PYT2_PSEFL</name>
<evidence type="ECO:0000313" key="1">
    <source>
        <dbReference type="EMBL" id="MBD8270514.1"/>
    </source>
</evidence>
<dbReference type="EMBL" id="JACYNJ010000007">
    <property type="protein sequence ID" value="MBD8270514.1"/>
    <property type="molecule type" value="Genomic_DNA"/>
</dbReference>
<sequence>MNIERIQYIGHYGITFTVIRLTVMPNNRQELATLCLLEAKASAIEVRLRLQKLYEKMLARDLPCVMTVAVSKPLTRKQADSLNNRNNLIKEIISGAVAAPVGTISSKAESIVENAVSDLISRALRNFHSADIIIGLDAQVSGGIGPQRSSVSMHVYSDEP</sequence>
<dbReference type="AlphaFoldDB" id="A0AAE2PYT2"/>